<evidence type="ECO:0000313" key="1">
    <source>
        <dbReference type="EMBL" id="KKR12559.1"/>
    </source>
</evidence>
<reference evidence="1 2" key="1">
    <citation type="journal article" date="2015" name="Nature">
        <title>rRNA introns, odd ribosomes, and small enigmatic genomes across a large radiation of phyla.</title>
        <authorList>
            <person name="Brown C.T."/>
            <person name="Hug L.A."/>
            <person name="Thomas B.C."/>
            <person name="Sharon I."/>
            <person name="Castelle C.J."/>
            <person name="Singh A."/>
            <person name="Wilkins M.J."/>
            <person name="Williams K.H."/>
            <person name="Banfield J.F."/>
        </authorList>
    </citation>
    <scope>NUCLEOTIDE SEQUENCE [LARGE SCALE GENOMIC DNA]</scope>
</reference>
<comment type="caution">
    <text evidence="1">The sequence shown here is derived from an EMBL/GenBank/DDBJ whole genome shotgun (WGS) entry which is preliminary data.</text>
</comment>
<protein>
    <recommendedName>
        <fullName evidence="3">Glycosidase related protein</fullName>
    </recommendedName>
</protein>
<name>A0A0G0N8P9_9BACT</name>
<accession>A0A0G0N8P9</accession>
<dbReference type="EMBL" id="LBWR01000001">
    <property type="protein sequence ID" value="KKR12559.1"/>
    <property type="molecule type" value="Genomic_DNA"/>
</dbReference>
<evidence type="ECO:0000313" key="2">
    <source>
        <dbReference type="Proteomes" id="UP000034665"/>
    </source>
</evidence>
<dbReference type="AlphaFoldDB" id="A0A0G0N8P9"/>
<dbReference type="Proteomes" id="UP000034665">
    <property type="component" value="Unassembled WGS sequence"/>
</dbReference>
<organism evidence="1 2">
    <name type="scientific">Candidatus Wolfebacteria bacterium GW2011_GWC2_39_22</name>
    <dbReference type="NCBI Taxonomy" id="1619013"/>
    <lineage>
        <taxon>Bacteria</taxon>
        <taxon>Candidatus Wolfeibacteriota</taxon>
    </lineage>
</organism>
<evidence type="ECO:0008006" key="3">
    <source>
        <dbReference type="Google" id="ProtNLM"/>
    </source>
</evidence>
<sequence>MKSYEKIAKILRTDQDTIRVVEERLSALTGKVGVLDKVMEENWTAIQGRLNILGLTRESSAKEIYDALISKIEADDASFYNALGKPQVTEPDDWQRVLNIIVEAIKPPKGFFLKKEKAIEFLRAEPPTKVIEALGYDNVDQLIEQEDLMEIYCALRFLQGGEWLNTVFFKQYEKVTPEDFEERDITPIALQKKWGVLAEGFMKKKYHNISHLKEMGIIYVIPLPLEISGETLRNLALLLHYFNEIPFYTSIIKKFSGNSETFVDNLKSLLRGDVLDVQPVAEGDKMPWMVVQRYLAKDDEFDWRLFAPHINPEALHWEKAEHQLMAVARSIDGFSTDLAFWKNLNWVGDYFKSDAGIDVLVSFNLVDTAMALVQQKEMVKYLYHHQESMWNKIFLEYFGQEEMEEMMKEYIVKGYMEI</sequence>
<proteinExistence type="predicted"/>
<gene>
    <name evidence="1" type="ORF">UT41_C0001G0103</name>
</gene>